<reference evidence="1" key="1">
    <citation type="submission" date="2021-01" db="EMBL/GenBank/DDBJ databases">
        <authorList>
            <consortium name="Genoscope - CEA"/>
            <person name="William W."/>
        </authorList>
    </citation>
    <scope>NUCLEOTIDE SEQUENCE</scope>
</reference>
<name>A0A8S1LHB9_9CILI</name>
<accession>A0A8S1LHB9</accession>
<comment type="caution">
    <text evidence="1">The sequence shown here is derived from an EMBL/GenBank/DDBJ whole genome shotgun (WGS) entry which is preliminary data.</text>
</comment>
<gene>
    <name evidence="1" type="ORF">PSON_ATCC_30995.1.T0210043</name>
    <name evidence="2" type="ORF">PSON_ATCC_30995.1.T0210045</name>
</gene>
<dbReference type="EMBL" id="CAJJDN010000021">
    <property type="protein sequence ID" value="CAD8065935.1"/>
    <property type="molecule type" value="Genomic_DNA"/>
</dbReference>
<dbReference type="EMBL" id="CAJJDN010000021">
    <property type="protein sequence ID" value="CAD8065931.1"/>
    <property type="molecule type" value="Genomic_DNA"/>
</dbReference>
<keyword evidence="3" id="KW-1185">Reference proteome</keyword>
<evidence type="ECO:0000313" key="1">
    <source>
        <dbReference type="EMBL" id="CAD8065931.1"/>
    </source>
</evidence>
<sequence>MLYASKMEIVETKYITEFEKMPIIDILQIQTIKWKQMCIIIQ</sequence>
<dbReference type="Proteomes" id="UP000692954">
    <property type="component" value="Unassembled WGS sequence"/>
</dbReference>
<organism evidence="1 3">
    <name type="scientific">Paramecium sonneborni</name>
    <dbReference type="NCBI Taxonomy" id="65129"/>
    <lineage>
        <taxon>Eukaryota</taxon>
        <taxon>Sar</taxon>
        <taxon>Alveolata</taxon>
        <taxon>Ciliophora</taxon>
        <taxon>Intramacronucleata</taxon>
        <taxon>Oligohymenophorea</taxon>
        <taxon>Peniculida</taxon>
        <taxon>Parameciidae</taxon>
        <taxon>Paramecium</taxon>
    </lineage>
</organism>
<proteinExistence type="predicted"/>
<evidence type="ECO:0000313" key="2">
    <source>
        <dbReference type="EMBL" id="CAD8065935.1"/>
    </source>
</evidence>
<evidence type="ECO:0000313" key="3">
    <source>
        <dbReference type="Proteomes" id="UP000692954"/>
    </source>
</evidence>
<protein>
    <submittedName>
        <fullName evidence="1">Uncharacterized protein</fullName>
    </submittedName>
</protein>
<dbReference type="AlphaFoldDB" id="A0A8S1LHB9"/>